<comment type="function">
    <text evidence="1 11">Catalyzes the synthesis of 5,6-dihydrouridine (D), a modified base found in the D-loop of most tRNAs, via the reduction of the C5-C6 double bond in target uridines.</text>
</comment>
<feature type="binding site" evidence="13">
    <location>
        <position position="142"/>
    </location>
    <ligand>
        <name>FMN</name>
        <dbReference type="ChEBI" id="CHEBI:58210"/>
    </ligand>
</feature>
<feature type="active site" description="Proton donor" evidence="12">
    <location>
        <position position="103"/>
    </location>
</feature>
<dbReference type="SUPFAM" id="SSF51395">
    <property type="entry name" value="FMN-linked oxidoreductases"/>
    <property type="match status" value="1"/>
</dbReference>
<evidence type="ECO:0000256" key="13">
    <source>
        <dbReference type="PIRSR" id="PIRSR006621-2"/>
    </source>
</evidence>
<dbReference type="InterPro" id="IPR004652">
    <property type="entry name" value="DusB-like"/>
</dbReference>
<feature type="binding site" evidence="13">
    <location>
        <begin position="16"/>
        <end position="18"/>
    </location>
    <ligand>
        <name>FMN</name>
        <dbReference type="ChEBI" id="CHEBI:58210"/>
    </ligand>
</feature>
<dbReference type="EC" id="1.3.1.-" evidence="11"/>
<organism evidence="15 16">
    <name type="scientific">Coriobacterium glomerans (strain ATCC 49209 / DSM 20642 / JCM 10262 / PW2)</name>
    <dbReference type="NCBI Taxonomy" id="700015"/>
    <lineage>
        <taxon>Bacteria</taxon>
        <taxon>Bacillati</taxon>
        <taxon>Actinomycetota</taxon>
        <taxon>Coriobacteriia</taxon>
        <taxon>Coriobacteriales</taxon>
        <taxon>Coriobacteriaceae</taxon>
        <taxon>Coriobacterium</taxon>
    </lineage>
</organism>
<dbReference type="Gene3D" id="1.10.1200.80">
    <property type="entry name" value="Putative flavin oxidoreducatase, domain 2"/>
    <property type="match status" value="1"/>
</dbReference>
<proteinExistence type="inferred from homology"/>
<evidence type="ECO:0000313" key="15">
    <source>
        <dbReference type="EMBL" id="AEB06940.1"/>
    </source>
</evidence>
<comment type="catalytic activity">
    <reaction evidence="10">
        <text>a 5,6-dihydrouridine in tRNA + NAD(+) = a uridine in tRNA + NADH + H(+)</text>
        <dbReference type="Rhea" id="RHEA:54452"/>
        <dbReference type="Rhea" id="RHEA-COMP:13339"/>
        <dbReference type="Rhea" id="RHEA-COMP:13887"/>
        <dbReference type="ChEBI" id="CHEBI:15378"/>
        <dbReference type="ChEBI" id="CHEBI:57540"/>
        <dbReference type="ChEBI" id="CHEBI:57945"/>
        <dbReference type="ChEBI" id="CHEBI:65315"/>
        <dbReference type="ChEBI" id="CHEBI:74443"/>
    </reaction>
</comment>
<evidence type="ECO:0000256" key="12">
    <source>
        <dbReference type="PIRSR" id="PIRSR006621-1"/>
    </source>
</evidence>
<keyword evidence="4 11" id="KW-0288">FMN</keyword>
<feature type="binding site" evidence="13">
    <location>
        <position position="172"/>
    </location>
    <ligand>
        <name>FMN</name>
        <dbReference type="ChEBI" id="CHEBI:58210"/>
    </ligand>
</feature>
<dbReference type="EMBL" id="CP002628">
    <property type="protein sequence ID" value="AEB06940.1"/>
    <property type="molecule type" value="Genomic_DNA"/>
</dbReference>
<dbReference type="GO" id="GO:0000049">
    <property type="term" value="F:tRNA binding"/>
    <property type="evidence" value="ECO:0007669"/>
    <property type="project" value="UniProtKB-KW"/>
</dbReference>
<comment type="catalytic activity">
    <reaction evidence="9">
        <text>a 5,6-dihydrouridine in tRNA + NADP(+) = a uridine in tRNA + NADPH + H(+)</text>
        <dbReference type="Rhea" id="RHEA:23624"/>
        <dbReference type="Rhea" id="RHEA-COMP:13339"/>
        <dbReference type="Rhea" id="RHEA-COMP:13887"/>
        <dbReference type="ChEBI" id="CHEBI:15378"/>
        <dbReference type="ChEBI" id="CHEBI:57783"/>
        <dbReference type="ChEBI" id="CHEBI:58349"/>
        <dbReference type="ChEBI" id="CHEBI:65315"/>
        <dbReference type="ChEBI" id="CHEBI:74443"/>
    </reaction>
</comment>
<evidence type="ECO:0000256" key="2">
    <source>
        <dbReference type="ARBA" id="ARBA00022555"/>
    </source>
</evidence>
<keyword evidence="13" id="KW-0547">Nucleotide-binding</keyword>
<dbReference type="PANTHER" id="PTHR45846">
    <property type="entry name" value="TRNA-DIHYDROURIDINE(47) SYNTHASE [NAD(P)(+)]-LIKE"/>
    <property type="match status" value="1"/>
</dbReference>
<reference evidence="16" key="1">
    <citation type="journal article" date="2013" name="Stand. Genomic Sci.">
        <title>Complete genome sequence of Coriobacterium glomerans type strain (PW2(T)) from the midgut of Pyrrhocoris apterus L. (red soldier bug).</title>
        <authorList>
            <person name="Stackebrandt E."/>
            <person name="Zeytun A."/>
            <person name="Lapidus A."/>
            <person name="Nolan M."/>
            <person name="Lucas S."/>
            <person name="Hammon N."/>
            <person name="Deshpande S."/>
            <person name="Cheng J.F."/>
            <person name="Tapia R."/>
            <person name="Goodwin L.A."/>
            <person name="Pitluck S."/>
            <person name="Liolios K."/>
            <person name="Pagani I."/>
            <person name="Ivanova N."/>
            <person name="Mavromatis K."/>
            <person name="Mikhailova N."/>
            <person name="Huntemann M."/>
            <person name="Pati A."/>
            <person name="Chen A."/>
            <person name="Palaniappan K."/>
            <person name="Chang Y.J."/>
            <person name="Land M."/>
            <person name="Hauser L."/>
            <person name="Rohde M."/>
            <person name="Pukall R."/>
            <person name="Goker M."/>
            <person name="Detter J.C."/>
            <person name="Woyke T."/>
            <person name="Bristow J."/>
            <person name="Eisen J.A."/>
            <person name="Markowitz V."/>
            <person name="Hugenholtz P."/>
            <person name="Kyrpides N.C."/>
            <person name="Klenk H.P."/>
        </authorList>
    </citation>
    <scope>NUCLEOTIDE SEQUENCE</scope>
    <source>
        <strain evidence="16">ATCC 49209 / DSM 20642 / JCM 10262 / PW2</strain>
    </source>
</reference>
<evidence type="ECO:0000259" key="14">
    <source>
        <dbReference type="Pfam" id="PF01207"/>
    </source>
</evidence>
<dbReference type="InterPro" id="IPR001269">
    <property type="entry name" value="DUS_fam"/>
</dbReference>
<feature type="domain" description="DUS-like FMN-binding" evidence="14">
    <location>
        <begin position="13"/>
        <end position="311"/>
    </location>
</feature>
<evidence type="ECO:0000256" key="7">
    <source>
        <dbReference type="ARBA" id="ARBA00022884"/>
    </source>
</evidence>
<dbReference type="GO" id="GO:0017150">
    <property type="term" value="F:tRNA dihydrouridine synthase activity"/>
    <property type="evidence" value="ECO:0007669"/>
    <property type="project" value="InterPro"/>
</dbReference>
<dbReference type="GO" id="GO:0050660">
    <property type="term" value="F:flavin adenine dinucleotide binding"/>
    <property type="evidence" value="ECO:0007669"/>
    <property type="project" value="InterPro"/>
</dbReference>
<dbReference type="STRING" id="700015.Corgl_0827"/>
<dbReference type="AlphaFoldDB" id="F2N7P8"/>
<evidence type="ECO:0000256" key="11">
    <source>
        <dbReference type="PIRNR" id="PIRNR006621"/>
    </source>
</evidence>
<dbReference type="PIRSF" id="PIRSF006621">
    <property type="entry name" value="Dus"/>
    <property type="match status" value="1"/>
</dbReference>
<dbReference type="KEGG" id="cgo:Corgl_0827"/>
<dbReference type="Proteomes" id="UP000006851">
    <property type="component" value="Chromosome"/>
</dbReference>
<evidence type="ECO:0000256" key="1">
    <source>
        <dbReference type="ARBA" id="ARBA00002790"/>
    </source>
</evidence>
<keyword evidence="5 11" id="KW-0819">tRNA processing</keyword>
<keyword evidence="8 11" id="KW-0560">Oxidoreductase</keyword>
<dbReference type="InterPro" id="IPR013785">
    <property type="entry name" value="Aldolase_TIM"/>
</dbReference>
<accession>F2N7P8</accession>
<dbReference type="NCBIfam" id="TIGR00737">
    <property type="entry name" value="nifR3_yhdG"/>
    <property type="match status" value="1"/>
</dbReference>
<dbReference type="Pfam" id="PF01207">
    <property type="entry name" value="Dus"/>
    <property type="match status" value="1"/>
</dbReference>
<comment type="cofactor">
    <cofactor evidence="11 13">
        <name>FMN</name>
        <dbReference type="ChEBI" id="CHEBI:58210"/>
    </cofactor>
</comment>
<keyword evidence="7" id="KW-0694">RNA-binding</keyword>
<evidence type="ECO:0000256" key="4">
    <source>
        <dbReference type="ARBA" id="ARBA00022643"/>
    </source>
</evidence>
<dbReference type="HOGENOM" id="CLU_013299_0_3_11"/>
<evidence type="ECO:0000256" key="8">
    <source>
        <dbReference type="ARBA" id="ARBA00023002"/>
    </source>
</evidence>
<dbReference type="Gene3D" id="3.20.20.70">
    <property type="entry name" value="Aldolase class I"/>
    <property type="match status" value="1"/>
</dbReference>
<evidence type="ECO:0000256" key="3">
    <source>
        <dbReference type="ARBA" id="ARBA00022630"/>
    </source>
</evidence>
<sequence length="328" mass="35254">MFPPSALGEAPFLLAPMAGVTDAAYRIMCRRHGAVLAYSEMVSVAGLAFASARTIELAEPHAEEPQLSVQLFGSKPAQFAAAVEMIQQRVGERLSLVDINMACPVRKVVSKGEGAALMDKPDLAARIVRACVSVARVPVTAKIRIGTRSGTRTAPELARRLEQEGLAAVAVHGRTAAQLYRGRADWSIIDEVACGVTIPVIGSGDVLTAEAAVAMLRDTAASAVMIARGSYGEPWIFEDAASIARGNAPRPRSRLSRLAALREHLALARDHAPHMSRARTFSAWYLKGMPNAAAWRARLVRCGDYDAFCALIDEIENDVVSEAREEPR</sequence>
<protein>
    <recommendedName>
        <fullName evidence="11">tRNA-dihydrouridine synthase</fullName>
        <ecNumber evidence="11">1.3.1.-</ecNumber>
    </recommendedName>
</protein>
<evidence type="ECO:0000256" key="5">
    <source>
        <dbReference type="ARBA" id="ARBA00022694"/>
    </source>
</evidence>
<name>F2N7P8_CORGP</name>
<feature type="binding site" evidence="13">
    <location>
        <begin position="227"/>
        <end position="228"/>
    </location>
    <ligand>
        <name>FMN</name>
        <dbReference type="ChEBI" id="CHEBI:58210"/>
    </ligand>
</feature>
<dbReference type="PANTHER" id="PTHR45846:SF1">
    <property type="entry name" value="TRNA-DIHYDROURIDINE(47) SYNTHASE [NAD(P)(+)]-LIKE"/>
    <property type="match status" value="1"/>
</dbReference>
<comment type="similarity">
    <text evidence="11">Belongs to the dus family.</text>
</comment>
<gene>
    <name evidence="15" type="ordered locus">Corgl_0827</name>
</gene>
<feature type="binding site" evidence="13">
    <location>
        <position position="70"/>
    </location>
    <ligand>
        <name>FMN</name>
        <dbReference type="ChEBI" id="CHEBI:58210"/>
    </ligand>
</feature>
<dbReference type="CDD" id="cd02801">
    <property type="entry name" value="DUS_like_FMN"/>
    <property type="match status" value="1"/>
</dbReference>
<dbReference type="InterPro" id="IPR024036">
    <property type="entry name" value="tRNA-dHydroUridine_Synthase_C"/>
</dbReference>
<keyword evidence="3 11" id="KW-0285">Flavoprotein</keyword>
<dbReference type="InterPro" id="IPR035587">
    <property type="entry name" value="DUS-like_FMN-bd"/>
</dbReference>
<keyword evidence="2" id="KW-0820">tRNA-binding</keyword>
<evidence type="ECO:0000256" key="9">
    <source>
        <dbReference type="ARBA" id="ARBA00048205"/>
    </source>
</evidence>
<evidence type="ECO:0000313" key="16">
    <source>
        <dbReference type="Proteomes" id="UP000006851"/>
    </source>
</evidence>
<evidence type="ECO:0000256" key="10">
    <source>
        <dbReference type="ARBA" id="ARBA00048802"/>
    </source>
</evidence>
<evidence type="ECO:0000256" key="6">
    <source>
        <dbReference type="ARBA" id="ARBA00022857"/>
    </source>
</evidence>
<dbReference type="eggNOG" id="COG0042">
    <property type="taxonomic scope" value="Bacteria"/>
</dbReference>
<keyword evidence="16" id="KW-1185">Reference proteome</keyword>
<keyword evidence="6" id="KW-0521">NADP</keyword>